<evidence type="ECO:0000313" key="2">
    <source>
        <dbReference type="Proteomes" id="UP000621560"/>
    </source>
</evidence>
<evidence type="ECO:0008006" key="3">
    <source>
        <dbReference type="Google" id="ProtNLM"/>
    </source>
</evidence>
<evidence type="ECO:0000313" key="1">
    <source>
        <dbReference type="EMBL" id="MBD2845670.1"/>
    </source>
</evidence>
<proteinExistence type="predicted"/>
<accession>A0A927GS51</accession>
<dbReference type="AlphaFoldDB" id="A0A927GS51"/>
<protein>
    <recommendedName>
        <fullName evidence="3">Flagellar protein</fullName>
    </recommendedName>
</protein>
<gene>
    <name evidence="1" type="ORF">IDH44_10760</name>
</gene>
<comment type="caution">
    <text evidence="1">The sequence shown here is derived from an EMBL/GenBank/DDBJ whole genome shotgun (WGS) entry which is preliminary data.</text>
</comment>
<organism evidence="1 2">
    <name type="scientific">Paenibacillus sabuli</name>
    <dbReference type="NCBI Taxonomy" id="2772509"/>
    <lineage>
        <taxon>Bacteria</taxon>
        <taxon>Bacillati</taxon>
        <taxon>Bacillota</taxon>
        <taxon>Bacilli</taxon>
        <taxon>Bacillales</taxon>
        <taxon>Paenibacillaceae</taxon>
        <taxon>Paenibacillus</taxon>
    </lineage>
</organism>
<reference evidence="1" key="1">
    <citation type="submission" date="2020-09" db="EMBL/GenBank/DDBJ databases">
        <title>A novel bacterium of genus Paenibacillus, isolated from South China Sea.</title>
        <authorList>
            <person name="Huang H."/>
            <person name="Mo K."/>
            <person name="Hu Y."/>
        </authorList>
    </citation>
    <scope>NUCLEOTIDE SEQUENCE</scope>
    <source>
        <strain evidence="1">IB182496</strain>
    </source>
</reference>
<keyword evidence="2" id="KW-1185">Reference proteome</keyword>
<dbReference type="Proteomes" id="UP000621560">
    <property type="component" value="Unassembled WGS sequence"/>
</dbReference>
<sequence length="133" mass="15297">MSELCVDHCTECGKVYQKNIRQLCGNCSAEMDRQLESLERYLLRHRDATTEQLAEGTQIPLVRIRGWIRSNKLAIAAYPNLADHCDLCQRPTRSGHLCTSCRTRISSDISDMFALERKRKDQARTALSYKFKS</sequence>
<dbReference type="EMBL" id="JACXIZ010000017">
    <property type="protein sequence ID" value="MBD2845670.1"/>
    <property type="molecule type" value="Genomic_DNA"/>
</dbReference>
<name>A0A927GS51_9BACL</name>